<dbReference type="RefSeq" id="WP_067949246.1">
    <property type="nucleotide sequence ID" value="NZ_BAABBS010000003.1"/>
</dbReference>
<organism evidence="1 2">
    <name type="scientific">Agromyces indicus</name>
    <dbReference type="NCBI Taxonomy" id="758919"/>
    <lineage>
        <taxon>Bacteria</taxon>
        <taxon>Bacillati</taxon>
        <taxon>Actinomycetota</taxon>
        <taxon>Actinomycetes</taxon>
        <taxon>Micrococcales</taxon>
        <taxon>Microbacteriaceae</taxon>
        <taxon>Agromyces</taxon>
    </lineage>
</organism>
<name>A0ABU1FNU2_9MICO</name>
<dbReference type="InterPro" id="IPR021408">
    <property type="entry name" value="DUF3046"/>
</dbReference>
<protein>
    <submittedName>
        <fullName evidence="1">DUF3046 domain-containing protein</fullName>
    </submittedName>
</protein>
<dbReference type="EMBL" id="JAVKGS010000004">
    <property type="protein sequence ID" value="MDR5693071.1"/>
    <property type="molecule type" value="Genomic_DNA"/>
</dbReference>
<comment type="caution">
    <text evidence="1">The sequence shown here is derived from an EMBL/GenBank/DDBJ whole genome shotgun (WGS) entry which is preliminary data.</text>
</comment>
<sequence length="76" mass="8173">MRRSEFNLAVEQEFGAGYGSVVVNDLVLPEVGGRTAAEALDAGAAPRDVWLALCRATDVPESRWYGAGRPVPGDRR</sequence>
<dbReference type="Pfam" id="PF11248">
    <property type="entry name" value="DUF3046"/>
    <property type="match status" value="1"/>
</dbReference>
<evidence type="ECO:0000313" key="1">
    <source>
        <dbReference type="EMBL" id="MDR5693071.1"/>
    </source>
</evidence>
<evidence type="ECO:0000313" key="2">
    <source>
        <dbReference type="Proteomes" id="UP001260072"/>
    </source>
</evidence>
<proteinExistence type="predicted"/>
<dbReference type="Proteomes" id="UP001260072">
    <property type="component" value="Unassembled WGS sequence"/>
</dbReference>
<keyword evidence="2" id="KW-1185">Reference proteome</keyword>
<accession>A0ABU1FNU2</accession>
<reference evidence="2" key="1">
    <citation type="submission" date="2023-07" db="EMBL/GenBank/DDBJ databases">
        <title>Description of three actinobacteria isolated from air of manufacturing shop in a pharmaceutical factory.</title>
        <authorList>
            <person name="Zhang D.-F."/>
        </authorList>
    </citation>
    <scope>NUCLEOTIDE SEQUENCE [LARGE SCALE GENOMIC DNA]</scope>
    <source>
        <strain evidence="2">CCTCC AB 2011122</strain>
    </source>
</reference>
<gene>
    <name evidence="1" type="ORF">RH861_13440</name>
</gene>